<dbReference type="CDD" id="cd03135">
    <property type="entry name" value="GATase1_DJ-1"/>
    <property type="match status" value="1"/>
</dbReference>
<evidence type="ECO:0000313" key="2">
    <source>
        <dbReference type="EMBL" id="MQM73405.1"/>
    </source>
</evidence>
<feature type="domain" description="DJ-1/PfpI" evidence="1">
    <location>
        <begin position="3"/>
        <end position="164"/>
    </location>
</feature>
<dbReference type="AlphaFoldDB" id="A0A6L5GT35"/>
<protein>
    <submittedName>
        <fullName evidence="2">DJ-1/PfpI family protein</fullName>
    </submittedName>
</protein>
<dbReference type="InterPro" id="IPR050325">
    <property type="entry name" value="Prot/Nucl_acid_deglycase"/>
</dbReference>
<keyword evidence="3" id="KW-1185">Reference proteome</keyword>
<dbReference type="PANTHER" id="PTHR48094:SF12">
    <property type="entry name" value="PARKINSON DISEASE PROTEIN 7 HOMOLOG"/>
    <property type="match status" value="1"/>
</dbReference>
<dbReference type="InterPro" id="IPR002818">
    <property type="entry name" value="DJ-1/PfpI"/>
</dbReference>
<dbReference type="Pfam" id="PF01965">
    <property type="entry name" value="DJ-1_PfpI"/>
    <property type="match status" value="1"/>
</dbReference>
<dbReference type="InterPro" id="IPR029062">
    <property type="entry name" value="Class_I_gatase-like"/>
</dbReference>
<proteinExistence type="predicted"/>
<dbReference type="EMBL" id="VOGB01000005">
    <property type="protein sequence ID" value="MQM73405.1"/>
    <property type="molecule type" value="Genomic_DNA"/>
</dbReference>
<dbReference type="Gene3D" id="3.40.50.880">
    <property type="match status" value="1"/>
</dbReference>
<dbReference type="GO" id="GO:0005737">
    <property type="term" value="C:cytoplasm"/>
    <property type="evidence" value="ECO:0007669"/>
    <property type="project" value="TreeGrafter"/>
</dbReference>
<evidence type="ECO:0000259" key="1">
    <source>
        <dbReference type="Pfam" id="PF01965"/>
    </source>
</evidence>
<dbReference type="PANTHER" id="PTHR48094">
    <property type="entry name" value="PROTEIN/NUCLEIC ACID DEGLYCASE DJ-1-RELATED"/>
    <property type="match status" value="1"/>
</dbReference>
<dbReference type="SUPFAM" id="SSF52317">
    <property type="entry name" value="Class I glutamine amidotransferase-like"/>
    <property type="match status" value="1"/>
</dbReference>
<gene>
    <name evidence="2" type="ORF">FRC53_08355</name>
</gene>
<evidence type="ECO:0000313" key="3">
    <source>
        <dbReference type="Proteomes" id="UP000473648"/>
    </source>
</evidence>
<comment type="caution">
    <text evidence="2">The sequence shown here is derived from an EMBL/GenBank/DDBJ whole genome shotgun (WGS) entry which is preliminary data.</text>
</comment>
<dbReference type="InterPro" id="IPR006287">
    <property type="entry name" value="DJ-1"/>
</dbReference>
<dbReference type="Proteomes" id="UP000473648">
    <property type="component" value="Unassembled WGS sequence"/>
</dbReference>
<accession>A0A6L5GT35</accession>
<reference evidence="2" key="1">
    <citation type="journal article" date="2020" name="Appl. Environ. Microbiol.">
        <title>Medium-Chain Fatty Acid Synthesis by 'Candidatus Weimeria bifida' gen. nov., sp. nov., and 'Candidatus Pseudoramibacter fermentans' sp. nov.</title>
        <authorList>
            <person name="Scarborough M.J."/>
            <person name="Myers K.S."/>
            <person name="Donohue T.J."/>
            <person name="Noguera D.R."/>
        </authorList>
    </citation>
    <scope>NUCLEOTIDE SEQUENCE</scope>
    <source>
        <strain evidence="2">EUB1.1</strain>
    </source>
</reference>
<dbReference type="NCBIfam" id="TIGR01383">
    <property type="entry name" value="not_thiJ"/>
    <property type="match status" value="1"/>
</dbReference>
<sequence>MHHAYIFMADGMEETECLTIVDLLRRGGIDVTTVSVMKEKTVHSSHGVDIKADKKFKKVDFSDADLLFLPGGGLGVQNLYAHKGLRKLLKSANLEKTYLGAVCAGPSVLGKLGILKGYHVTCYPGFEDQLKGADATGEGICVDRHIVTGIGLGYCVDLGLKLVALLEGQAVSDKVKAKIQHPDCVGRIEIH</sequence>
<name>A0A6L5GT35_9FIRM</name>
<organism evidence="2 3">
    <name type="scientific">Candidatus Pseudoramibacter fermentans</name>
    <dbReference type="NCBI Taxonomy" id="2594427"/>
    <lineage>
        <taxon>Bacteria</taxon>
        <taxon>Bacillati</taxon>
        <taxon>Bacillota</taxon>
        <taxon>Clostridia</taxon>
        <taxon>Eubacteriales</taxon>
        <taxon>Eubacteriaceae</taxon>
        <taxon>Pseudoramibacter</taxon>
    </lineage>
</organism>